<evidence type="ECO:0000256" key="2">
    <source>
        <dbReference type="SAM" id="Phobius"/>
    </source>
</evidence>
<name>A0ABY9D5P1_VITVI</name>
<gene>
    <name evidence="3" type="ORF">VitviT2T_020991</name>
</gene>
<feature type="compositionally biased region" description="Basic and acidic residues" evidence="1">
    <location>
        <begin position="27"/>
        <end position="36"/>
    </location>
</feature>
<keyword evidence="2" id="KW-0812">Transmembrane</keyword>
<keyword evidence="2" id="KW-0472">Membrane</keyword>
<feature type="compositionally biased region" description="Basic and acidic residues" evidence="1">
    <location>
        <begin position="276"/>
        <end position="286"/>
    </location>
</feature>
<evidence type="ECO:0000313" key="3">
    <source>
        <dbReference type="EMBL" id="WKA02838.1"/>
    </source>
</evidence>
<feature type="region of interest" description="Disordered" evidence="1">
    <location>
        <begin position="1"/>
        <end position="36"/>
    </location>
</feature>
<sequence>MEKQQKGRNVGEKEGAQPSRNSGETGPEPKEHRIDIIEISPKVENWIGSVEKSEERTQSQTQWPRIPKVPHILRGIQDFEKFYEPRVISFGPYHHGKSHLHPVEMIKPLCAKKFLADSNQDIRALYTNIESNIEAVRKCYDCSTNEYDDEALAWMMLLDGCFLLYFIHCVARRNQSKLHGLNVKDHLITFVHQDLFLLENQLPFGVLKLIFKGAKFNDGSPMEETIKKFVTDTGRPTEIQLQEENEEPSHLLDLLRSALLGRYKRSSKKKVGSQTEQEREAEKKGESSLSSGGEDGGSQPKPKQQDEKKGKQQDNWQSFRRIRELKAAGIYLKPSRTSSLRDISFKSYFFCGHLKLPPITIDDSTKPMFLNMVAYEMCPEGPDDYGVTSYICFLDNLIDHADDVKELRSKHILYNCLGNDEEVAQIFNEITNDLVVVDAYGDVKAGIQTHYDKRWKTWIAEVIHNNFRSPWTITALIAAVSILFLTGVQTYYALPGN</sequence>
<keyword evidence="2" id="KW-1133">Transmembrane helix</keyword>
<feature type="transmembrane region" description="Helical" evidence="2">
    <location>
        <begin position="473"/>
        <end position="494"/>
    </location>
</feature>
<proteinExistence type="predicted"/>
<evidence type="ECO:0000313" key="4">
    <source>
        <dbReference type="Proteomes" id="UP001227230"/>
    </source>
</evidence>
<dbReference type="PANTHER" id="PTHR31170">
    <property type="entry name" value="BNAC04G53230D PROTEIN"/>
    <property type="match status" value="1"/>
</dbReference>
<dbReference type="EMBL" id="CP126661">
    <property type="protein sequence ID" value="WKA02838.1"/>
    <property type="molecule type" value="Genomic_DNA"/>
</dbReference>
<dbReference type="InterPro" id="IPR004158">
    <property type="entry name" value="DUF247_pln"/>
</dbReference>
<protein>
    <submittedName>
        <fullName evidence="3">Uncharacterized protein</fullName>
    </submittedName>
</protein>
<feature type="region of interest" description="Disordered" evidence="1">
    <location>
        <begin position="266"/>
        <end position="316"/>
    </location>
</feature>
<organism evidence="3 4">
    <name type="scientific">Vitis vinifera</name>
    <name type="common">Grape</name>
    <dbReference type="NCBI Taxonomy" id="29760"/>
    <lineage>
        <taxon>Eukaryota</taxon>
        <taxon>Viridiplantae</taxon>
        <taxon>Streptophyta</taxon>
        <taxon>Embryophyta</taxon>
        <taxon>Tracheophyta</taxon>
        <taxon>Spermatophyta</taxon>
        <taxon>Magnoliopsida</taxon>
        <taxon>eudicotyledons</taxon>
        <taxon>Gunneridae</taxon>
        <taxon>Pentapetalae</taxon>
        <taxon>rosids</taxon>
        <taxon>Vitales</taxon>
        <taxon>Vitaceae</taxon>
        <taxon>Viteae</taxon>
        <taxon>Vitis</taxon>
    </lineage>
</organism>
<dbReference type="Proteomes" id="UP001227230">
    <property type="component" value="Chromosome 14"/>
</dbReference>
<accession>A0ABY9D5P1</accession>
<feature type="compositionally biased region" description="Basic and acidic residues" evidence="1">
    <location>
        <begin position="1"/>
        <end position="15"/>
    </location>
</feature>
<reference evidence="3 4" key="1">
    <citation type="journal article" date="2023" name="Hortic Res">
        <title>The complete reference genome for grapevine (Vitis vinifera L.) genetics and breeding.</title>
        <authorList>
            <person name="Shi X."/>
            <person name="Cao S."/>
            <person name="Wang X."/>
            <person name="Huang S."/>
            <person name="Wang Y."/>
            <person name="Liu Z."/>
            <person name="Liu W."/>
            <person name="Leng X."/>
            <person name="Peng Y."/>
            <person name="Wang N."/>
            <person name="Wang Y."/>
            <person name="Ma Z."/>
            <person name="Xu X."/>
            <person name="Zhang F."/>
            <person name="Xue H."/>
            <person name="Zhong H."/>
            <person name="Wang Y."/>
            <person name="Zhang K."/>
            <person name="Velt A."/>
            <person name="Avia K."/>
            <person name="Holtgrawe D."/>
            <person name="Grimplet J."/>
            <person name="Matus J.T."/>
            <person name="Ware D."/>
            <person name="Wu X."/>
            <person name="Wang H."/>
            <person name="Liu C."/>
            <person name="Fang Y."/>
            <person name="Rustenholz C."/>
            <person name="Cheng Z."/>
            <person name="Xiao H."/>
            <person name="Zhou Y."/>
        </authorList>
    </citation>
    <scope>NUCLEOTIDE SEQUENCE [LARGE SCALE GENOMIC DNA]</scope>
    <source>
        <strain evidence="4">cv. Pinot noir / PN40024</strain>
        <tissue evidence="3">Leaf</tissue>
    </source>
</reference>
<evidence type="ECO:0000256" key="1">
    <source>
        <dbReference type="SAM" id="MobiDB-lite"/>
    </source>
</evidence>
<feature type="compositionally biased region" description="Low complexity" evidence="1">
    <location>
        <begin position="287"/>
        <end position="302"/>
    </location>
</feature>
<dbReference type="PANTHER" id="PTHR31170:SF25">
    <property type="entry name" value="BNAA09G04570D PROTEIN"/>
    <property type="match status" value="1"/>
</dbReference>
<dbReference type="Pfam" id="PF03140">
    <property type="entry name" value="DUF247"/>
    <property type="match status" value="1"/>
</dbReference>
<keyword evidence="4" id="KW-1185">Reference proteome</keyword>
<feature type="compositionally biased region" description="Basic and acidic residues" evidence="1">
    <location>
        <begin position="303"/>
        <end position="312"/>
    </location>
</feature>